<organism evidence="4 5">
    <name type="scientific">Castellaniella defragrans</name>
    <name type="common">Alcaligenes defragrans</name>
    <dbReference type="NCBI Taxonomy" id="75697"/>
    <lineage>
        <taxon>Bacteria</taxon>
        <taxon>Pseudomonadati</taxon>
        <taxon>Pseudomonadota</taxon>
        <taxon>Betaproteobacteria</taxon>
        <taxon>Burkholderiales</taxon>
        <taxon>Alcaligenaceae</taxon>
        <taxon>Castellaniella</taxon>
    </lineage>
</organism>
<dbReference type="CDD" id="cd02440">
    <property type="entry name" value="AdoMet_MTases"/>
    <property type="match status" value="1"/>
</dbReference>
<dbReference type="SUPFAM" id="SSF53335">
    <property type="entry name" value="S-adenosyl-L-methionine-dependent methyltransferases"/>
    <property type="match status" value="1"/>
</dbReference>
<protein>
    <submittedName>
        <fullName evidence="4">Trans-aconitate 2-methyltransferase</fullName>
        <ecNumber evidence="4">2.1.1.144</ecNumber>
    </submittedName>
</protein>
<sequence>MAWSASQYTMFEAERTRPVRDLLAAVPTRDPARLADLGCGPGNSTEVLRARYPGARITALDSSADMLAAARKRLPDIDFLQDDIAAWTPSAPLDVILANASLQWIPDHAALFPRLAGFLAPGGSLAVQMPDNQDDPVKTLMRKTAADPRWADRVGDERSTRFPSHPVPWYYDLLKPHCARVDIWRTRYWHVLPDGVDGIVAWFKGSALRPFLAPLDAAEQALFLAQYRDELARAYPTQTDGSVLLPVPRLFLVATR</sequence>
<keyword evidence="1 4" id="KW-0489">Methyltransferase</keyword>
<gene>
    <name evidence="4" type="ORF">HNR28_002937</name>
</gene>
<dbReference type="AlphaFoldDB" id="A0A7W9WPW5"/>
<evidence type="ECO:0000313" key="4">
    <source>
        <dbReference type="EMBL" id="MBB6084889.1"/>
    </source>
</evidence>
<comment type="caution">
    <text evidence="4">The sequence shown here is derived from an EMBL/GenBank/DDBJ whole genome shotgun (WGS) entry which is preliminary data.</text>
</comment>
<dbReference type="Pfam" id="PF13649">
    <property type="entry name" value="Methyltransf_25"/>
    <property type="match status" value="1"/>
</dbReference>
<dbReference type="InterPro" id="IPR023149">
    <property type="entry name" value="Trans_acon_MeTrfase_C"/>
</dbReference>
<keyword evidence="2 4" id="KW-0808">Transferase</keyword>
<dbReference type="InterPro" id="IPR041698">
    <property type="entry name" value="Methyltransf_25"/>
</dbReference>
<feature type="domain" description="Methyltransferase" evidence="3">
    <location>
        <begin position="36"/>
        <end position="123"/>
    </location>
</feature>
<dbReference type="NCBIfam" id="NF002463">
    <property type="entry name" value="PRK01683.1"/>
    <property type="match status" value="1"/>
</dbReference>
<dbReference type="EMBL" id="JACHIB010000018">
    <property type="protein sequence ID" value="MBB6084889.1"/>
    <property type="molecule type" value="Genomic_DNA"/>
</dbReference>
<evidence type="ECO:0000256" key="2">
    <source>
        <dbReference type="ARBA" id="ARBA00022679"/>
    </source>
</evidence>
<dbReference type="Gene3D" id="1.10.150.290">
    <property type="entry name" value="S-adenosyl-L-methionine-dependent methyltransferases"/>
    <property type="match status" value="1"/>
</dbReference>
<dbReference type="GO" id="GO:0032259">
    <property type="term" value="P:methylation"/>
    <property type="evidence" value="ECO:0007669"/>
    <property type="project" value="UniProtKB-KW"/>
</dbReference>
<dbReference type="GO" id="GO:0030798">
    <property type="term" value="F:trans-aconitate 2-methyltransferase activity"/>
    <property type="evidence" value="ECO:0007669"/>
    <property type="project" value="UniProtKB-EC"/>
</dbReference>
<reference evidence="4 5" key="1">
    <citation type="submission" date="2020-08" db="EMBL/GenBank/DDBJ databases">
        <title>Genomic Encyclopedia of Type Strains, Phase IV (KMG-IV): sequencing the most valuable type-strain genomes for metagenomic binning, comparative biology and taxonomic classification.</title>
        <authorList>
            <person name="Goeker M."/>
        </authorList>
    </citation>
    <scope>NUCLEOTIDE SEQUENCE [LARGE SCALE GENOMIC DNA]</scope>
    <source>
        <strain evidence="4 5">DSM 12141</strain>
    </source>
</reference>
<evidence type="ECO:0000256" key="1">
    <source>
        <dbReference type="ARBA" id="ARBA00022603"/>
    </source>
</evidence>
<accession>A0A7W9WPW5</accession>
<dbReference type="EC" id="2.1.1.144" evidence="4"/>
<evidence type="ECO:0000313" key="5">
    <source>
        <dbReference type="Proteomes" id="UP000541136"/>
    </source>
</evidence>
<dbReference type="InterPro" id="IPR029063">
    <property type="entry name" value="SAM-dependent_MTases_sf"/>
</dbReference>
<dbReference type="Proteomes" id="UP000541136">
    <property type="component" value="Unassembled WGS sequence"/>
</dbReference>
<dbReference type="RefSeq" id="WP_151023765.1">
    <property type="nucleotide sequence ID" value="NZ_JACHIB010000018.1"/>
</dbReference>
<dbReference type="PANTHER" id="PTHR43861">
    <property type="entry name" value="TRANS-ACONITATE 2-METHYLTRANSFERASE-RELATED"/>
    <property type="match status" value="1"/>
</dbReference>
<evidence type="ECO:0000259" key="3">
    <source>
        <dbReference type="Pfam" id="PF13649"/>
    </source>
</evidence>
<dbReference type="PANTHER" id="PTHR43861:SF1">
    <property type="entry name" value="TRANS-ACONITATE 2-METHYLTRANSFERASE"/>
    <property type="match status" value="1"/>
</dbReference>
<dbReference type="Gene3D" id="3.40.50.150">
    <property type="entry name" value="Vaccinia Virus protein VP39"/>
    <property type="match status" value="1"/>
</dbReference>
<name>A0A7W9WPW5_CASDE</name>
<proteinExistence type="predicted"/>